<proteinExistence type="predicted"/>
<dbReference type="AlphaFoldDB" id="A0A9W6XFS3"/>
<organism evidence="1 2">
    <name type="scientific">Phytophthora lilii</name>
    <dbReference type="NCBI Taxonomy" id="2077276"/>
    <lineage>
        <taxon>Eukaryota</taxon>
        <taxon>Sar</taxon>
        <taxon>Stramenopiles</taxon>
        <taxon>Oomycota</taxon>
        <taxon>Peronosporomycetes</taxon>
        <taxon>Peronosporales</taxon>
        <taxon>Peronosporaceae</taxon>
        <taxon>Phytophthora</taxon>
    </lineage>
</organism>
<keyword evidence="2" id="KW-1185">Reference proteome</keyword>
<gene>
    <name evidence="1" type="ORF">Plil01_001584900</name>
</gene>
<dbReference type="EMBL" id="BSXW01001569">
    <property type="protein sequence ID" value="GMF37709.1"/>
    <property type="molecule type" value="Genomic_DNA"/>
</dbReference>
<sequence>MWNKLFITLKKIWRADNLCQTKETFCRADDHNAAVMNGLIIPDDSEHFVEVEEDLVLLLSIVLTSRTLFRNVVRDQGDTLVLSTDGTRRYADRFDNQFKLDFSKWRSVSSVKLIEGQVYLPSRASELNVALREEMDAASAAVVAQLRKEQGGVLASNLSPHDNGNTWEDDANVANTLDSSHPSIIKLERIVQAVVKDSAVYYVWKPVDQSSTFRTCVEISSEIG</sequence>
<accession>A0A9W6XFS3</accession>
<comment type="caution">
    <text evidence="1">The sequence shown here is derived from an EMBL/GenBank/DDBJ whole genome shotgun (WGS) entry which is preliminary data.</text>
</comment>
<dbReference type="Proteomes" id="UP001165083">
    <property type="component" value="Unassembled WGS sequence"/>
</dbReference>
<evidence type="ECO:0000313" key="2">
    <source>
        <dbReference type="Proteomes" id="UP001165083"/>
    </source>
</evidence>
<name>A0A9W6XFS3_9STRA</name>
<evidence type="ECO:0000313" key="1">
    <source>
        <dbReference type="EMBL" id="GMF37709.1"/>
    </source>
</evidence>
<protein>
    <submittedName>
        <fullName evidence="1">Unnamed protein product</fullName>
    </submittedName>
</protein>
<reference evidence="1" key="1">
    <citation type="submission" date="2023-04" db="EMBL/GenBank/DDBJ databases">
        <title>Phytophthora lilii NBRC 32176.</title>
        <authorList>
            <person name="Ichikawa N."/>
            <person name="Sato H."/>
            <person name="Tonouchi N."/>
        </authorList>
    </citation>
    <scope>NUCLEOTIDE SEQUENCE</scope>
    <source>
        <strain evidence="1">NBRC 32176</strain>
    </source>
</reference>